<dbReference type="PROSITE" id="PS00061">
    <property type="entry name" value="ADH_SHORT"/>
    <property type="match status" value="2"/>
</dbReference>
<evidence type="ECO:0000313" key="14">
    <source>
        <dbReference type="Proteomes" id="UP000094801"/>
    </source>
</evidence>
<dbReference type="SMART" id="SM00822">
    <property type="entry name" value="PKS_KR"/>
    <property type="match status" value="1"/>
</dbReference>
<dbReference type="STRING" id="983967.A0A1E4SWI4"/>
<keyword evidence="4" id="KW-0276">Fatty acid metabolism</keyword>
<dbReference type="Pfam" id="PF00106">
    <property type="entry name" value="adh_short"/>
    <property type="match status" value="2"/>
</dbReference>
<dbReference type="CDD" id="cd05353">
    <property type="entry name" value="hydroxyacyl-CoA-like_DH_SDR_c-like"/>
    <property type="match status" value="2"/>
</dbReference>
<dbReference type="Pfam" id="PF22622">
    <property type="entry name" value="MFE-2_hydrat-2_N"/>
    <property type="match status" value="1"/>
</dbReference>
<evidence type="ECO:0000256" key="10">
    <source>
        <dbReference type="ARBA" id="ARBA00023239"/>
    </source>
</evidence>
<dbReference type="InterPro" id="IPR002347">
    <property type="entry name" value="SDR_fam"/>
</dbReference>
<name>A0A1E4SWI4_9ASCO</name>
<comment type="subcellular location">
    <subcellularLocation>
        <location evidence="1">Peroxisome</location>
    </subcellularLocation>
</comment>
<evidence type="ECO:0000256" key="8">
    <source>
        <dbReference type="ARBA" id="ARBA00023140"/>
    </source>
</evidence>
<evidence type="ECO:0000256" key="9">
    <source>
        <dbReference type="ARBA" id="ARBA00023235"/>
    </source>
</evidence>
<evidence type="ECO:0000256" key="7">
    <source>
        <dbReference type="ARBA" id="ARBA00023098"/>
    </source>
</evidence>
<dbReference type="OrthoDB" id="3592703at2759"/>
<dbReference type="FunFam" id="3.40.50.720:FF:000410">
    <property type="entry name" value="Peroxisomal multifunctional beta-oxidation protein"/>
    <property type="match status" value="1"/>
</dbReference>
<keyword evidence="14" id="KW-1185">Reference proteome</keyword>
<dbReference type="EMBL" id="KV453861">
    <property type="protein sequence ID" value="ODV83802.1"/>
    <property type="molecule type" value="Genomic_DNA"/>
</dbReference>
<dbReference type="FunFam" id="3.40.50.720:FF:000084">
    <property type="entry name" value="Short-chain dehydrogenase reductase"/>
    <property type="match status" value="1"/>
</dbReference>
<dbReference type="InterPro" id="IPR029069">
    <property type="entry name" value="HotDog_dom_sf"/>
</dbReference>
<dbReference type="PANTHER" id="PTHR45024">
    <property type="entry name" value="DEHYDROGENASES, SHORT CHAIN"/>
    <property type="match status" value="1"/>
</dbReference>
<dbReference type="GO" id="GO:0016853">
    <property type="term" value="F:isomerase activity"/>
    <property type="evidence" value="ECO:0007669"/>
    <property type="project" value="UniProtKB-KW"/>
</dbReference>
<dbReference type="SUPFAM" id="SSF54637">
    <property type="entry name" value="Thioesterase/thiol ester dehydrase-isomerase"/>
    <property type="match status" value="2"/>
</dbReference>
<dbReference type="AlphaFoldDB" id="A0A1E4SWI4"/>
<evidence type="ECO:0000259" key="12">
    <source>
        <dbReference type="SMART" id="SM00822"/>
    </source>
</evidence>
<dbReference type="GO" id="GO:0016491">
    <property type="term" value="F:oxidoreductase activity"/>
    <property type="evidence" value="ECO:0007669"/>
    <property type="project" value="UniProtKB-KW"/>
</dbReference>
<dbReference type="PANTHER" id="PTHR45024:SF2">
    <property type="entry name" value="SCP2 DOMAIN-CONTAINING PROTEIN"/>
    <property type="match status" value="1"/>
</dbReference>
<dbReference type="SUPFAM" id="SSF51735">
    <property type="entry name" value="NAD(P)-binding Rossmann-fold domains"/>
    <property type="match status" value="2"/>
</dbReference>
<dbReference type="CDD" id="cd03448">
    <property type="entry name" value="HDE_HSD"/>
    <property type="match status" value="1"/>
</dbReference>
<proteinExistence type="inferred from homology"/>
<dbReference type="Pfam" id="PF01575">
    <property type="entry name" value="MaoC_dehydratas"/>
    <property type="match status" value="1"/>
</dbReference>
<dbReference type="InterPro" id="IPR054357">
    <property type="entry name" value="MFE-2_N"/>
</dbReference>
<keyword evidence="8" id="KW-0576">Peroxisome</keyword>
<keyword evidence="10" id="KW-0456">Lyase</keyword>
<dbReference type="PRINTS" id="PR00080">
    <property type="entry name" value="SDRFAMILY"/>
</dbReference>
<evidence type="ECO:0000256" key="1">
    <source>
        <dbReference type="ARBA" id="ARBA00004275"/>
    </source>
</evidence>
<dbReference type="InterPro" id="IPR002539">
    <property type="entry name" value="MaoC-like_dom"/>
</dbReference>
<evidence type="ECO:0000313" key="13">
    <source>
        <dbReference type="EMBL" id="ODV83802.1"/>
    </source>
</evidence>
<dbReference type="InterPro" id="IPR051687">
    <property type="entry name" value="Peroxisomal_Beta-Oxidation"/>
</dbReference>
<feature type="domain" description="Ketoreductase" evidence="12">
    <location>
        <begin position="318"/>
        <end position="493"/>
    </location>
</feature>
<dbReference type="PRINTS" id="PR00081">
    <property type="entry name" value="GDHRDH"/>
</dbReference>
<gene>
    <name evidence="13" type="ORF">CANARDRAFT_9361</name>
</gene>
<evidence type="ECO:0000256" key="5">
    <source>
        <dbReference type="ARBA" id="ARBA00022857"/>
    </source>
</evidence>
<evidence type="ECO:0000256" key="6">
    <source>
        <dbReference type="ARBA" id="ARBA00023002"/>
    </source>
</evidence>
<keyword evidence="6" id="KW-0560">Oxidoreductase</keyword>
<dbReference type="GO" id="GO:0006635">
    <property type="term" value="P:fatty acid beta-oxidation"/>
    <property type="evidence" value="ECO:0007669"/>
    <property type="project" value="UniProtKB-UniPathway"/>
</dbReference>
<evidence type="ECO:0000256" key="11">
    <source>
        <dbReference type="SAM" id="MobiDB-lite"/>
    </source>
</evidence>
<keyword evidence="7" id="KW-0443">Lipid metabolism</keyword>
<dbReference type="GO" id="GO:0005777">
    <property type="term" value="C:peroxisome"/>
    <property type="evidence" value="ECO:0007669"/>
    <property type="project" value="UniProtKB-SubCell"/>
</dbReference>
<feature type="compositionally biased region" description="Acidic residues" evidence="11">
    <location>
        <begin position="598"/>
        <end position="625"/>
    </location>
</feature>
<keyword evidence="9" id="KW-0413">Isomerase</keyword>
<sequence length="913" mass="100345">MSEKINFSDKVVIITGSGGGLGKVYALNFAARGAKVVVNDLGGTLGGSGTSTKAADVVVDEILANGGQAVANYDNIVTNPEGIIKSAIDAFGTVHILINNAGILKDSSFKNMTEKQFQDVLDVHLNGSFRLTKLCWPVFKKQGYGRVLMTASPAGLYGNFGQANYSAAKLGMVGLAETLAKEGERYNIKVNSIAPLAKSRMTETILPPDILERLLPEKIAPLVLYLTSAESPSNGATYEVAAGLFAQIRWERSGGLYLNPGKTFTPEAILNKFPTALKFDDSKMHPFQLNDYNEIILKTSKLPENDQGSLKIKSLKDKVVIVTGSGSGLGRSHALWFAKYGAKVVVNDFRDPETVVNEIKAAGGIAVGSKHDVYSQAEEIVKTAINSYGTVDILINNAGILRDRSFQKMTQQEWDQVMQIHLLATFRLCKLVWPIFSEKKSGFIVNTTSTSGIYGNFGQANYASAKAAVLAFSRTLAIEGKKANIRVNAIAPHAETAMTKTIFKESEMNKFSPDQVSPFVVLLSSEELNITGELFEVGAGWVGNTRWQRAKGAVSHDSPIEVEFVRDNWKDIVDYSSGLTLKTTQESSMAILDSVGGGEEEEADEDDDDGDDDDKDDSAEEEKDDDEFYEFDFRKAILYNISIGATSKELKYVYENDEDFQVIPSFGVIPFMNQEDGGLNFGDILKNFNPMLLLHGEHYLKINRFPISTSAKLNTKSYPISITHKGKDLAKQKNALLVTGYETYDSDSNELLFYNEGSYFVRNSESKSGKNEVFKETNNKFLQNSFKAGSGAPDFEATFKTSENQAALYRLNADLNPLHIDPNFAKGGNFDKPILHGLCFFGISAKLLMDHYGTFDEIKVRFTNVVYPGETLKVKAWKVGKNLVVFQTWSVERNTIVIDFAGIKLLNVGDSKL</sequence>
<evidence type="ECO:0000256" key="2">
    <source>
        <dbReference type="ARBA" id="ARBA00005005"/>
    </source>
</evidence>
<dbReference type="Proteomes" id="UP000094801">
    <property type="component" value="Unassembled WGS sequence"/>
</dbReference>
<dbReference type="GO" id="GO:0004300">
    <property type="term" value="F:enoyl-CoA hydratase activity"/>
    <property type="evidence" value="ECO:0007669"/>
    <property type="project" value="UniProtKB-ARBA"/>
</dbReference>
<comment type="pathway">
    <text evidence="2">Lipid metabolism; fatty acid beta-oxidation.</text>
</comment>
<organism evidence="13 14">
    <name type="scientific">[Candida] arabinofermentans NRRL YB-2248</name>
    <dbReference type="NCBI Taxonomy" id="983967"/>
    <lineage>
        <taxon>Eukaryota</taxon>
        <taxon>Fungi</taxon>
        <taxon>Dikarya</taxon>
        <taxon>Ascomycota</taxon>
        <taxon>Saccharomycotina</taxon>
        <taxon>Pichiomycetes</taxon>
        <taxon>Pichiales</taxon>
        <taxon>Pichiaceae</taxon>
        <taxon>Ogataea</taxon>
        <taxon>Ogataea/Candida clade</taxon>
    </lineage>
</organism>
<evidence type="ECO:0000256" key="3">
    <source>
        <dbReference type="ARBA" id="ARBA00006484"/>
    </source>
</evidence>
<dbReference type="InterPro" id="IPR036291">
    <property type="entry name" value="NAD(P)-bd_dom_sf"/>
</dbReference>
<dbReference type="InterPro" id="IPR057326">
    <property type="entry name" value="KR_dom"/>
</dbReference>
<protein>
    <recommendedName>
        <fullName evidence="12">Ketoreductase domain-containing protein</fullName>
    </recommendedName>
</protein>
<dbReference type="Gene3D" id="3.10.129.10">
    <property type="entry name" value="Hotdog Thioesterase"/>
    <property type="match status" value="2"/>
</dbReference>
<dbReference type="UniPathway" id="UPA00659"/>
<dbReference type="Gene3D" id="3.40.50.720">
    <property type="entry name" value="NAD(P)-binding Rossmann-like Domain"/>
    <property type="match status" value="2"/>
</dbReference>
<comment type="similarity">
    <text evidence="3">Belongs to the short-chain dehydrogenases/reductases (SDR) family.</text>
</comment>
<dbReference type="InterPro" id="IPR020904">
    <property type="entry name" value="Sc_DH/Rdtase_CS"/>
</dbReference>
<keyword evidence="5" id="KW-0521">NADP</keyword>
<accession>A0A1E4SWI4</accession>
<reference evidence="14" key="1">
    <citation type="submission" date="2016-04" db="EMBL/GenBank/DDBJ databases">
        <title>Comparative genomics of biotechnologically important yeasts.</title>
        <authorList>
            <consortium name="DOE Joint Genome Institute"/>
            <person name="Riley R."/>
            <person name="Haridas S."/>
            <person name="Wolfe K.H."/>
            <person name="Lopes M.R."/>
            <person name="Hittinger C.T."/>
            <person name="Goker M."/>
            <person name="Salamov A."/>
            <person name="Wisecaver J."/>
            <person name="Long T.M."/>
            <person name="Aerts A.L."/>
            <person name="Barry K."/>
            <person name="Choi C."/>
            <person name="Clum A."/>
            <person name="Coughlan A.Y."/>
            <person name="Deshpande S."/>
            <person name="Douglass A.P."/>
            <person name="Hanson S.J."/>
            <person name="Klenk H.-P."/>
            <person name="Labutti K."/>
            <person name="Lapidus A."/>
            <person name="Lindquist E."/>
            <person name="Lipzen A."/>
            <person name="Meier-Kolthoff J.P."/>
            <person name="Ohm R.A."/>
            <person name="Otillar R.P."/>
            <person name="Pangilinan J."/>
            <person name="Peng Y."/>
            <person name="Rokas A."/>
            <person name="Rosa C.A."/>
            <person name="Scheuner C."/>
            <person name="Sibirny A.A."/>
            <person name="Slot J.C."/>
            <person name="Stielow J.B."/>
            <person name="Sun H."/>
            <person name="Kurtzman C.P."/>
            <person name="Blackwell M."/>
            <person name="Grigoriev I.V."/>
            <person name="Jeffries T.W."/>
        </authorList>
    </citation>
    <scope>NUCLEOTIDE SEQUENCE [LARGE SCALE GENOMIC DNA]</scope>
    <source>
        <strain evidence="14">NRRL YB-2248</strain>
    </source>
</reference>
<evidence type="ECO:0000256" key="4">
    <source>
        <dbReference type="ARBA" id="ARBA00022832"/>
    </source>
</evidence>
<feature type="region of interest" description="Disordered" evidence="11">
    <location>
        <begin position="593"/>
        <end position="625"/>
    </location>
</feature>